<reference evidence="2" key="1">
    <citation type="submission" date="2023-07" db="EMBL/GenBank/DDBJ databases">
        <title>30 novel species of actinomycetes from the DSMZ collection.</title>
        <authorList>
            <person name="Nouioui I."/>
        </authorList>
    </citation>
    <scope>NUCLEOTIDE SEQUENCE [LARGE SCALE GENOMIC DNA]</scope>
    <source>
        <strain evidence="2">DSM 45055</strain>
    </source>
</reference>
<accession>A0ABU2KS59</accession>
<proteinExistence type="predicted"/>
<comment type="caution">
    <text evidence="1">The sequence shown here is derived from an EMBL/GenBank/DDBJ whole genome shotgun (WGS) entry which is preliminary data.</text>
</comment>
<dbReference type="Proteomes" id="UP001183226">
    <property type="component" value="Unassembled WGS sequence"/>
</dbReference>
<evidence type="ECO:0000313" key="1">
    <source>
        <dbReference type="EMBL" id="MDT0301943.1"/>
    </source>
</evidence>
<dbReference type="InterPro" id="IPR049249">
    <property type="entry name" value="DUF6882"/>
</dbReference>
<dbReference type="Pfam" id="PF21813">
    <property type="entry name" value="DUF6882"/>
    <property type="match status" value="1"/>
</dbReference>
<protein>
    <recommendedName>
        <fullName evidence="3">VOC family protein</fullName>
    </recommendedName>
</protein>
<evidence type="ECO:0008006" key="3">
    <source>
        <dbReference type="Google" id="ProtNLM"/>
    </source>
</evidence>
<organism evidence="1 2">
    <name type="scientific">Streptomonospora wellingtoniae</name>
    <dbReference type="NCBI Taxonomy" id="3075544"/>
    <lineage>
        <taxon>Bacteria</taxon>
        <taxon>Bacillati</taxon>
        <taxon>Actinomycetota</taxon>
        <taxon>Actinomycetes</taxon>
        <taxon>Streptosporangiales</taxon>
        <taxon>Nocardiopsidaceae</taxon>
        <taxon>Streptomonospora</taxon>
    </lineage>
</organism>
<keyword evidence="2" id="KW-1185">Reference proteome</keyword>
<name>A0ABU2KS59_9ACTN</name>
<evidence type="ECO:0000313" key="2">
    <source>
        <dbReference type="Proteomes" id="UP001183226"/>
    </source>
</evidence>
<gene>
    <name evidence="1" type="ORF">RM446_07425</name>
</gene>
<dbReference type="EMBL" id="JAVREK010000005">
    <property type="protein sequence ID" value="MDT0301943.1"/>
    <property type="molecule type" value="Genomic_DNA"/>
</dbReference>
<dbReference type="RefSeq" id="WP_311544414.1">
    <property type="nucleotide sequence ID" value="NZ_JAVREK010000005.1"/>
</dbReference>
<sequence length="248" mass="26594">MAEPDHGPGGAEGTGSRRWFSPGLERMGAACAAWAIEQTEAYNAYHPAAEWHVDIEACTFRQGSITVRMAPLGTFGTDGSWVWAWANPHMHPPGSERLSLSLDLRRIGEERDVPELVTPRLELSEFADARMALERLLLASTGTVAGRGYGSVTAGTGARIAMVMVDEAIPRAGFDLVTLPRRIMQGIEVFPHDPRATVSGYLERHGAAVETAPDGGLRGVRGDHAVSAAFDEYGRLTDLSVANADTAV</sequence>